<sequence>MHARACMHGGNVQGARTSARALAVTASVGAAAVTSARTGRRARVMPSAWARELVTGVLFTREHDPNLKR</sequence>
<proteinExistence type="predicted"/>
<evidence type="ECO:0000313" key="2">
    <source>
        <dbReference type="Proteomes" id="UP000233551"/>
    </source>
</evidence>
<keyword evidence="2" id="KW-1185">Reference proteome</keyword>
<reference evidence="1 2" key="1">
    <citation type="submission" date="2017-11" db="EMBL/GenBank/DDBJ databases">
        <title>De-novo sequencing of pomegranate (Punica granatum L.) genome.</title>
        <authorList>
            <person name="Akparov Z."/>
            <person name="Amiraslanov A."/>
            <person name="Hajiyeva S."/>
            <person name="Abbasov M."/>
            <person name="Kaur K."/>
            <person name="Hamwieh A."/>
            <person name="Solovyev V."/>
            <person name="Salamov A."/>
            <person name="Braich B."/>
            <person name="Kosarev P."/>
            <person name="Mahmoud A."/>
            <person name="Hajiyev E."/>
            <person name="Babayeva S."/>
            <person name="Izzatullayeva V."/>
            <person name="Mammadov A."/>
            <person name="Mammadov A."/>
            <person name="Sharifova S."/>
            <person name="Ojaghi J."/>
            <person name="Eynullazada K."/>
            <person name="Bayramov B."/>
            <person name="Abdulazimova A."/>
            <person name="Shahmuradov I."/>
        </authorList>
    </citation>
    <scope>NUCLEOTIDE SEQUENCE [LARGE SCALE GENOMIC DNA]</scope>
    <source>
        <strain evidence="2">cv. AG2017</strain>
        <tissue evidence="1">Leaf</tissue>
    </source>
</reference>
<name>A0A2I0KXM5_PUNGR</name>
<dbReference type="Proteomes" id="UP000233551">
    <property type="component" value="Unassembled WGS sequence"/>
</dbReference>
<dbReference type="EMBL" id="PGOL01000281">
    <property type="protein sequence ID" value="PKI73222.1"/>
    <property type="molecule type" value="Genomic_DNA"/>
</dbReference>
<protein>
    <submittedName>
        <fullName evidence="1">Uncharacterized protein</fullName>
    </submittedName>
</protein>
<dbReference type="AlphaFoldDB" id="A0A2I0KXM5"/>
<gene>
    <name evidence="1" type="ORF">CRG98_006357</name>
</gene>
<accession>A0A2I0KXM5</accession>
<evidence type="ECO:0000313" key="1">
    <source>
        <dbReference type="EMBL" id="PKI73222.1"/>
    </source>
</evidence>
<organism evidence="1 2">
    <name type="scientific">Punica granatum</name>
    <name type="common">Pomegranate</name>
    <dbReference type="NCBI Taxonomy" id="22663"/>
    <lineage>
        <taxon>Eukaryota</taxon>
        <taxon>Viridiplantae</taxon>
        <taxon>Streptophyta</taxon>
        <taxon>Embryophyta</taxon>
        <taxon>Tracheophyta</taxon>
        <taxon>Spermatophyta</taxon>
        <taxon>Magnoliopsida</taxon>
        <taxon>eudicotyledons</taxon>
        <taxon>Gunneridae</taxon>
        <taxon>Pentapetalae</taxon>
        <taxon>rosids</taxon>
        <taxon>malvids</taxon>
        <taxon>Myrtales</taxon>
        <taxon>Lythraceae</taxon>
        <taxon>Punica</taxon>
    </lineage>
</organism>
<comment type="caution">
    <text evidence="1">The sequence shown here is derived from an EMBL/GenBank/DDBJ whole genome shotgun (WGS) entry which is preliminary data.</text>
</comment>